<comment type="caution">
    <text evidence="4">The sequence shown here is derived from an EMBL/GenBank/DDBJ whole genome shotgun (WGS) entry which is preliminary data.</text>
</comment>
<keyword evidence="5" id="KW-1185">Reference proteome</keyword>
<dbReference type="PANTHER" id="PTHR46797:SF1">
    <property type="entry name" value="METHYLPHOSPHONATE SYNTHASE"/>
    <property type="match status" value="1"/>
</dbReference>
<gene>
    <name evidence="4" type="ORF">F8568_036755</name>
</gene>
<dbReference type="EMBL" id="WBMS02000042">
    <property type="protein sequence ID" value="MWA05813.1"/>
    <property type="molecule type" value="Genomic_DNA"/>
</dbReference>
<feature type="region of interest" description="Disordered" evidence="2">
    <location>
        <begin position="1"/>
        <end position="91"/>
    </location>
</feature>
<organism evidence="4 5">
    <name type="scientific">Actinomadura physcomitrii</name>
    <dbReference type="NCBI Taxonomy" id="2650748"/>
    <lineage>
        <taxon>Bacteria</taxon>
        <taxon>Bacillati</taxon>
        <taxon>Actinomycetota</taxon>
        <taxon>Actinomycetes</taxon>
        <taxon>Streptosporangiales</taxon>
        <taxon>Thermomonosporaceae</taxon>
        <taxon>Actinomadura</taxon>
    </lineage>
</organism>
<dbReference type="GO" id="GO:0003677">
    <property type="term" value="F:DNA binding"/>
    <property type="evidence" value="ECO:0007669"/>
    <property type="project" value="UniProtKB-KW"/>
</dbReference>
<keyword evidence="1" id="KW-0238">DNA-binding</keyword>
<dbReference type="SUPFAM" id="SSF47413">
    <property type="entry name" value="lambda repressor-like DNA-binding domains"/>
    <property type="match status" value="1"/>
</dbReference>
<dbReference type="GO" id="GO:0003700">
    <property type="term" value="F:DNA-binding transcription factor activity"/>
    <property type="evidence" value="ECO:0007669"/>
    <property type="project" value="TreeGrafter"/>
</dbReference>
<evidence type="ECO:0000313" key="4">
    <source>
        <dbReference type="EMBL" id="MWA05813.1"/>
    </source>
</evidence>
<dbReference type="PROSITE" id="PS50943">
    <property type="entry name" value="HTH_CROC1"/>
    <property type="match status" value="1"/>
</dbReference>
<accession>A0A6I4MJI3</accession>
<protein>
    <submittedName>
        <fullName evidence="4">Helix-turn-helix domain-containing protein</fullName>
    </submittedName>
</protein>
<feature type="compositionally biased region" description="Basic and acidic residues" evidence="2">
    <location>
        <begin position="25"/>
        <end position="43"/>
    </location>
</feature>
<dbReference type="PANTHER" id="PTHR46797">
    <property type="entry name" value="HTH-TYPE TRANSCRIPTIONAL REGULATOR"/>
    <property type="match status" value="1"/>
</dbReference>
<dbReference type="InterPro" id="IPR050807">
    <property type="entry name" value="TransReg_Diox_bact_type"/>
</dbReference>
<reference evidence="4" key="1">
    <citation type="submission" date="2019-12" db="EMBL/GenBank/DDBJ databases">
        <title>Actinomadura physcomitrii sp. nov., a novel actinomycete isolated from moss [Physcomitrium sphaericum (Ludw) Fuernr].</title>
        <authorList>
            <person name="Zhuang X."/>
        </authorList>
    </citation>
    <scope>NUCLEOTIDE SEQUENCE [LARGE SCALE GENOMIC DNA]</scope>
    <source>
        <strain evidence="4">LD22</strain>
    </source>
</reference>
<dbReference type="AlphaFoldDB" id="A0A6I4MJI3"/>
<dbReference type="CDD" id="cd00093">
    <property type="entry name" value="HTH_XRE"/>
    <property type="match status" value="1"/>
</dbReference>
<dbReference type="Gene3D" id="1.10.260.40">
    <property type="entry name" value="lambda repressor-like DNA-binding domains"/>
    <property type="match status" value="1"/>
</dbReference>
<evidence type="ECO:0000313" key="5">
    <source>
        <dbReference type="Proteomes" id="UP000462055"/>
    </source>
</evidence>
<proteinExistence type="predicted"/>
<evidence type="ECO:0000256" key="1">
    <source>
        <dbReference type="ARBA" id="ARBA00023125"/>
    </source>
</evidence>
<evidence type="ECO:0000256" key="2">
    <source>
        <dbReference type="SAM" id="MobiDB-lite"/>
    </source>
</evidence>
<dbReference type="Pfam" id="PF13560">
    <property type="entry name" value="HTH_31"/>
    <property type="match status" value="1"/>
</dbReference>
<dbReference type="InterPro" id="IPR001387">
    <property type="entry name" value="Cro/C1-type_HTH"/>
</dbReference>
<dbReference type="Proteomes" id="UP000462055">
    <property type="component" value="Unassembled WGS sequence"/>
</dbReference>
<dbReference type="InterPro" id="IPR010982">
    <property type="entry name" value="Lambda_DNA-bd_dom_sf"/>
</dbReference>
<dbReference type="GO" id="GO:0005829">
    <property type="term" value="C:cytosol"/>
    <property type="evidence" value="ECO:0007669"/>
    <property type="project" value="TreeGrafter"/>
</dbReference>
<feature type="domain" description="HTH cro/C1-type" evidence="3">
    <location>
        <begin position="121"/>
        <end position="176"/>
    </location>
</feature>
<sequence>MTHVAAYGRGRTDHRRAAQGGPGHPEQDGPRHAPSDHAVDRRAPGGRAWPAPPAPAPGRAARVARPRTGRPRTDATSAGPSHVRSAGPCEMRRPRAYGGSCRDSTWRYGAMPEPTSIGARLRALRRERTLTQEQLAEAAGVSVDLVGKLEQGRRVTARVTTLAKLASALDVEISALIDRRERLGTDRDGGSVLALRDVLTSPSLLPGFDADDSGDPTPIEQLTRTVDRAWRQYWAGEFGELLAMLPGLIGEARVTRQALGAPAVQSLAQAYEVTSSLLTQIGRTDLGIIAAERAVTTAHEGDDLLLWAWMHAAYSWVLLHQDRYAEAEDLAVKTAERIEPGFRGEDREIAVWGSLLTSAVAPAVARDRDPGEYLSLAAAGAERLGRRVSVYRTGFGSATVAMQAGYGYAVLKQPGKVLEASRRIRPGDLEGISWGAHLMDVAQAHLDAGHRRTASRALLEARQVSPVWFRHQRIARSVTAEIREQERRLSPETRTLVKALDLEDE</sequence>
<name>A0A6I4MJI3_9ACTN</name>
<evidence type="ECO:0000259" key="3">
    <source>
        <dbReference type="PROSITE" id="PS50943"/>
    </source>
</evidence>
<dbReference type="SMART" id="SM00530">
    <property type="entry name" value="HTH_XRE"/>
    <property type="match status" value="1"/>
</dbReference>